<comment type="similarity">
    <text evidence="2">Belongs to the Mediator complex subunit 12 family.</text>
</comment>
<dbReference type="PANTHER" id="PTHR46567">
    <property type="entry name" value="MEDIATOR OF RNA POLYMERASE II TRANSCRIPTION SUBUNIT 12"/>
    <property type="match status" value="1"/>
</dbReference>
<evidence type="ECO:0000256" key="9">
    <source>
        <dbReference type="ARBA" id="ARBA00023242"/>
    </source>
</evidence>
<sequence length="1576" mass="173755">MIPHSSAGQPWAYPTRDPNGGPVRVDLAQAAGHFDSSSAVSQQSAGPMPSQPAARHTSSVETSSTGSHDRGPLLKRPRLDLSGTSNMSDGSSAMPSAEPRSTPTGTGSRPQLSWRGRPSWSFQSVISEIPGHDHRSSEHASGSKPPSPPPFPAQLWISDPAERQPDADSEACDPPPVKKVSTTPYRIETPAAAPILKGDKVAGFAPWTGKHPEDILNEQTAKSGYYDRTQVSQNESNTARPALYAQLKHRTGLQMLSTVFTAALEKRQNHSTVHAPSTFKPPPRVTLTDNKREAWLRDLANSTVPLRRLSRTIPHGIRGKVLLDQCLSKWIPVARAVWLAKCVGANEIRAFKRKGTSGALATGLEAKWVREWTTNVQQFVEGVFATPKVTDWKAKMTYAVGLSARLFFENLLDHEQFLEWFLASLEAASLATVPVWVLMLGIYWDNIMRFRRRGRRLVEILLEKLRQTITAKIDALRPLLDRLSRFVRKIAHEHTSSMIIPVSWDVYKDCIRQSLDLSNNVDRALLQNIAERNVRVQRPRNSQRSSQVSSHQHQRIVRLFDSIQSAHDVLTVSAACFEALGNGLALVSKLLEWLATPFRHGVRRVYVGVRLLRRWKACGVDVDQHILCFLANAGVNKKIDLENVYHTISELVRSQTFSVGRYLQWLMAKGAPSRQIDDNVPPVNVAGDVELITQLPVCRLPEHVCNLRRTLMVRTGYSATEEALMIESIKTAITHRLPALFNLSMPLDNVPQSLPTSLPWSVKAEVTQWLRRCVVEHTRVSTCVPQSSLPTLSSQISALTPDEFYLVRDILEKLGDISILADVLNVASSSDDSIILASIADTIHCHLDVLLVIGAAMDLFRKVVGAYSNVKRNGLPSLDMIFSLIELGLRMPSESHTVAILRQDLLRLENRSVVAACSPVSDHIPDSLGDADPLLREKLDHLLYVGNVIDEPTMEALFQSLTKHLEGDDGKSSLSANDTCRYLAQLRSFQPKHFDVTLARWVCMRIKSSDRSHFMRVLPPLIGVGCVTIRSFWSLAKRLSASANTILDAADLPTDLLGLLMIEDRGAPFLDLVSYRFEMSRQQFISNNTDMILSILYDATASLSGTDKVATAKYTELENSMIGLLVELLMRNPTTSSQFCLERIESQPVVFTSVVRKALDVLLGSSSQRGQQSVIEEVEKLALGADEFSLPLCQLRLQIIFQMQSTPQDRSKLVDAMFRTVVAGSGAQRPPWIDLVALMSSDSVRHIRERAEKEFLAIPLLEEPILSEGIKNLNAARLYLSVIEQLASSIPDSGVPTIAPLIVDKLESLLHKFVAIQSSQADNRGAQSAAHDCHRDSERLLAFWFSAFCKLVIIHRVSFAQTASALKVGPSPEQPRLLVLLLSIALCRLPNIMSSGPSGADNSPHQGAGSGGQTCPAVPLQTYALDLVASLVDVFPDEARHQCARILKEKCPPFAALQDDSRFVYLLGPIPDINTSGMVQATSAQSPMASASTPTAVPATSSNARDAAQTPSVNANPGFSENPACITNRLRLEHRGRTIGPYPVRPWELLEDAAPFVGLNDTAVNLGYFDARRVRV</sequence>
<reference evidence="14 15" key="1">
    <citation type="journal article" date="2013" name="PLoS ONE">
        <title>Genomic and secretomic analyses reveal unique features of the lignocellulolytic enzyme system of Penicillium decumbens.</title>
        <authorList>
            <person name="Liu G."/>
            <person name="Zhang L."/>
            <person name="Wei X."/>
            <person name="Zou G."/>
            <person name="Qin Y."/>
            <person name="Ma L."/>
            <person name="Li J."/>
            <person name="Zheng H."/>
            <person name="Wang S."/>
            <person name="Wang C."/>
            <person name="Xun L."/>
            <person name="Zhao G.-P."/>
            <person name="Zhou Z."/>
            <person name="Qu Y."/>
        </authorList>
    </citation>
    <scope>NUCLEOTIDE SEQUENCE [LARGE SCALE GENOMIC DNA]</scope>
    <source>
        <strain evidence="15">114-2 / CGMCC 5302</strain>
    </source>
</reference>
<feature type="compositionally biased region" description="Polar residues" evidence="12">
    <location>
        <begin position="56"/>
        <end position="66"/>
    </location>
</feature>
<feature type="region of interest" description="Disordered" evidence="12">
    <location>
        <begin position="131"/>
        <end position="183"/>
    </location>
</feature>
<feature type="region of interest" description="Disordered" evidence="12">
    <location>
        <begin position="1487"/>
        <end position="1520"/>
    </location>
</feature>
<keyword evidence="15" id="KW-1185">Reference proteome</keyword>
<dbReference type="PANTHER" id="PTHR46567:SF1">
    <property type="entry name" value="MEDIATOR OF RNA POLYMERASE II TRANSCRIPTION SUBUNIT 12"/>
    <property type="match status" value="1"/>
</dbReference>
<comment type="subunit">
    <text evidence="3">Component of the SRB8-11 complex, which itself associates with the Mediator complex.</text>
</comment>
<dbReference type="EMBL" id="KB644409">
    <property type="protein sequence ID" value="EPS26667.1"/>
    <property type="molecule type" value="Genomic_DNA"/>
</dbReference>
<evidence type="ECO:0000256" key="3">
    <source>
        <dbReference type="ARBA" id="ARBA00011629"/>
    </source>
</evidence>
<evidence type="ECO:0000259" key="13">
    <source>
        <dbReference type="SMART" id="SM01281"/>
    </source>
</evidence>
<proteinExistence type="inferred from homology"/>
<comment type="subcellular location">
    <subcellularLocation>
        <location evidence="1">Nucleus</location>
    </subcellularLocation>
</comment>
<feature type="compositionally biased region" description="Polar residues" evidence="12">
    <location>
        <begin position="1509"/>
        <end position="1519"/>
    </location>
</feature>
<evidence type="ECO:0000256" key="1">
    <source>
        <dbReference type="ARBA" id="ARBA00004123"/>
    </source>
</evidence>
<protein>
    <recommendedName>
        <fullName evidence="4">Mediator of RNA polymerase II transcription subunit 12</fullName>
    </recommendedName>
    <alternativeName>
        <fullName evidence="11">Mediator complex subunit 12</fullName>
    </alternativeName>
</protein>
<dbReference type="Pfam" id="PF09497">
    <property type="entry name" value="Med12"/>
    <property type="match status" value="1"/>
</dbReference>
<evidence type="ECO:0000256" key="5">
    <source>
        <dbReference type="ARBA" id="ARBA00022491"/>
    </source>
</evidence>
<organism evidence="14 15">
    <name type="scientific">Penicillium oxalicum (strain 114-2 / CGMCC 5302)</name>
    <name type="common">Penicillium decumbens</name>
    <dbReference type="NCBI Taxonomy" id="933388"/>
    <lineage>
        <taxon>Eukaryota</taxon>
        <taxon>Fungi</taxon>
        <taxon>Dikarya</taxon>
        <taxon>Ascomycota</taxon>
        <taxon>Pezizomycotina</taxon>
        <taxon>Eurotiomycetes</taxon>
        <taxon>Eurotiomycetidae</taxon>
        <taxon>Eurotiales</taxon>
        <taxon>Aspergillaceae</taxon>
        <taxon>Penicillium</taxon>
    </lineage>
</organism>
<comment type="function">
    <text evidence="10">Component of the SRB8-11 complex. The SRB8-11 complex is a regulatory module of the Mediator complex which is itself involved in regulation of basal and activated RNA polymerase II-dependent transcription. The SRB8-11 complex may be involved in the transcriptional repression of a subset of genes regulated by Mediator. It may inhibit the association of the Mediator complex with RNA polymerase II to form the holoenzyme complex.</text>
</comment>
<dbReference type="STRING" id="933388.S8AXK6"/>
<feature type="domain" description="Mediator complex subunit Med12" evidence="13">
    <location>
        <begin position="278"/>
        <end position="341"/>
    </location>
</feature>
<dbReference type="OrthoDB" id="20828at2759"/>
<evidence type="ECO:0000256" key="11">
    <source>
        <dbReference type="ARBA" id="ARBA00032010"/>
    </source>
</evidence>
<dbReference type="Pfam" id="PF25326">
    <property type="entry name" value="ARM_SRB8"/>
    <property type="match status" value="1"/>
</dbReference>
<evidence type="ECO:0000256" key="4">
    <source>
        <dbReference type="ARBA" id="ARBA00019622"/>
    </source>
</evidence>
<accession>S8AXK6</accession>
<feature type="compositionally biased region" description="Low complexity" evidence="12">
    <location>
        <begin position="1487"/>
        <end position="1502"/>
    </location>
</feature>
<feature type="region of interest" description="Disordered" evidence="12">
    <location>
        <begin position="1"/>
        <end position="118"/>
    </location>
</feature>
<keyword evidence="8" id="KW-0804">Transcription</keyword>
<evidence type="ECO:0000256" key="8">
    <source>
        <dbReference type="ARBA" id="ARBA00023163"/>
    </source>
</evidence>
<keyword evidence="6" id="KW-0805">Transcription regulation</keyword>
<dbReference type="HOGENOM" id="CLU_002034_1_0_1"/>
<evidence type="ECO:0000256" key="2">
    <source>
        <dbReference type="ARBA" id="ARBA00010289"/>
    </source>
</evidence>
<keyword evidence="5" id="KW-0678">Repressor</keyword>
<dbReference type="InterPro" id="IPR019035">
    <property type="entry name" value="Mediator_Med12"/>
</dbReference>
<evidence type="ECO:0000256" key="10">
    <source>
        <dbReference type="ARBA" id="ARBA00025661"/>
    </source>
</evidence>
<evidence type="ECO:0000256" key="7">
    <source>
        <dbReference type="ARBA" id="ARBA00023159"/>
    </source>
</evidence>
<dbReference type="InterPro" id="IPR057344">
    <property type="entry name" value="ARM_SRB8"/>
</dbReference>
<evidence type="ECO:0000256" key="6">
    <source>
        <dbReference type="ARBA" id="ARBA00023015"/>
    </source>
</evidence>
<dbReference type="PhylomeDB" id="S8AXK6"/>
<dbReference type="Proteomes" id="UP000019376">
    <property type="component" value="Unassembled WGS sequence"/>
</dbReference>
<dbReference type="GO" id="GO:0003712">
    <property type="term" value="F:transcription coregulator activity"/>
    <property type="evidence" value="ECO:0007669"/>
    <property type="project" value="InterPro"/>
</dbReference>
<gene>
    <name evidence="14" type="ORF">PDE_01605</name>
</gene>
<keyword evidence="9" id="KW-0539">Nucleus</keyword>
<dbReference type="GO" id="GO:0016592">
    <property type="term" value="C:mediator complex"/>
    <property type="evidence" value="ECO:0007669"/>
    <property type="project" value="InterPro"/>
</dbReference>
<evidence type="ECO:0000313" key="15">
    <source>
        <dbReference type="Proteomes" id="UP000019376"/>
    </source>
</evidence>
<dbReference type="SMART" id="SM01281">
    <property type="entry name" value="Med12"/>
    <property type="match status" value="1"/>
</dbReference>
<name>S8AXK6_PENO1</name>
<evidence type="ECO:0000256" key="12">
    <source>
        <dbReference type="SAM" id="MobiDB-lite"/>
    </source>
</evidence>
<evidence type="ECO:0000313" key="14">
    <source>
        <dbReference type="EMBL" id="EPS26667.1"/>
    </source>
</evidence>
<dbReference type="eggNOG" id="KOG4522">
    <property type="taxonomic scope" value="Eukaryota"/>
</dbReference>
<keyword evidence="7" id="KW-0010">Activator</keyword>
<dbReference type="GO" id="GO:0006357">
    <property type="term" value="P:regulation of transcription by RNA polymerase II"/>
    <property type="evidence" value="ECO:0007669"/>
    <property type="project" value="InterPro"/>
</dbReference>
<feature type="compositionally biased region" description="Polar residues" evidence="12">
    <location>
        <begin position="82"/>
        <end position="111"/>
    </location>
</feature>
<feature type="compositionally biased region" description="Polar residues" evidence="12">
    <location>
        <begin position="35"/>
        <end position="45"/>
    </location>
</feature>